<name>A0ABV7FVX8_9PROT</name>
<protein>
    <submittedName>
        <fullName evidence="3">LPS export ABC transporter periplasmic protein LptC</fullName>
    </submittedName>
</protein>
<gene>
    <name evidence="3" type="primary">lptC</name>
    <name evidence="3" type="ORF">ACFOD4_00325</name>
</gene>
<reference evidence="4" key="1">
    <citation type="journal article" date="2019" name="Int. J. Syst. Evol. Microbiol.">
        <title>The Global Catalogue of Microorganisms (GCM) 10K type strain sequencing project: providing services to taxonomists for standard genome sequencing and annotation.</title>
        <authorList>
            <consortium name="The Broad Institute Genomics Platform"/>
            <consortium name="The Broad Institute Genome Sequencing Center for Infectious Disease"/>
            <person name="Wu L."/>
            <person name="Ma J."/>
        </authorList>
    </citation>
    <scope>NUCLEOTIDE SEQUENCE [LARGE SCALE GENOMIC DNA]</scope>
    <source>
        <strain evidence="4">KCTC 52094</strain>
    </source>
</reference>
<feature type="transmembrane region" description="Helical" evidence="2">
    <location>
        <begin position="45"/>
        <end position="68"/>
    </location>
</feature>
<feature type="compositionally biased region" description="Low complexity" evidence="1">
    <location>
        <begin position="12"/>
        <end position="22"/>
    </location>
</feature>
<dbReference type="EMBL" id="JBHRTN010000002">
    <property type="protein sequence ID" value="MFC3123489.1"/>
    <property type="molecule type" value="Genomic_DNA"/>
</dbReference>
<accession>A0ABV7FVX8</accession>
<dbReference type="InterPro" id="IPR026265">
    <property type="entry name" value="LptC"/>
</dbReference>
<keyword evidence="2" id="KW-0472">Membrane</keyword>
<comment type="caution">
    <text evidence="3">The sequence shown here is derived from an EMBL/GenBank/DDBJ whole genome shotgun (WGS) entry which is preliminary data.</text>
</comment>
<keyword evidence="4" id="KW-1185">Reference proteome</keyword>
<dbReference type="Pfam" id="PF06835">
    <property type="entry name" value="LptC"/>
    <property type="match status" value="1"/>
</dbReference>
<dbReference type="RefSeq" id="WP_379592417.1">
    <property type="nucleotide sequence ID" value="NZ_JBHRTN010000002.1"/>
</dbReference>
<dbReference type="Proteomes" id="UP001595593">
    <property type="component" value="Unassembled WGS sequence"/>
</dbReference>
<evidence type="ECO:0000313" key="3">
    <source>
        <dbReference type="EMBL" id="MFC3123489.1"/>
    </source>
</evidence>
<dbReference type="InterPro" id="IPR010664">
    <property type="entry name" value="LipoPS_assembly_LptC-rel"/>
</dbReference>
<sequence>MTTPLPPRDIPHAPAADRAGARPRMLRPSRSRLVMNEGALARRRLMVLIARWVLPIGALALLAVVALWPEFEGAEDRGRLAFRRATQATTEAMRLSIARYQGLDEQGRPVNVTASSATQQEQQNLIDLTRPRADMVTSSGAWVMLESETGEYKRDQNLLDLAGRVTLWHEDGSTLRTEAAHIDLNAGAAEGNRAVAAQGPFGTLVSEGFRLQDRGQVVVFTGQAKAVLEGGR</sequence>
<dbReference type="NCBIfam" id="TIGR04409">
    <property type="entry name" value="LptC_YrbK"/>
    <property type="match status" value="1"/>
</dbReference>
<keyword evidence="2" id="KW-0812">Transmembrane</keyword>
<evidence type="ECO:0000256" key="2">
    <source>
        <dbReference type="SAM" id="Phobius"/>
    </source>
</evidence>
<proteinExistence type="predicted"/>
<evidence type="ECO:0000313" key="4">
    <source>
        <dbReference type="Proteomes" id="UP001595593"/>
    </source>
</evidence>
<dbReference type="Gene3D" id="2.60.450.10">
    <property type="entry name" value="Lipopolysaccharide (LPS) transport protein A like domain"/>
    <property type="match status" value="1"/>
</dbReference>
<keyword evidence="2" id="KW-1133">Transmembrane helix</keyword>
<evidence type="ECO:0000256" key="1">
    <source>
        <dbReference type="SAM" id="MobiDB-lite"/>
    </source>
</evidence>
<feature type="region of interest" description="Disordered" evidence="1">
    <location>
        <begin position="1"/>
        <end position="22"/>
    </location>
</feature>
<organism evidence="3 4">
    <name type="scientific">Teichococcus globiformis</name>
    <dbReference type="NCBI Taxonomy" id="2307229"/>
    <lineage>
        <taxon>Bacteria</taxon>
        <taxon>Pseudomonadati</taxon>
        <taxon>Pseudomonadota</taxon>
        <taxon>Alphaproteobacteria</taxon>
        <taxon>Acetobacterales</taxon>
        <taxon>Roseomonadaceae</taxon>
        <taxon>Roseomonas</taxon>
    </lineage>
</organism>